<proteinExistence type="predicted"/>
<evidence type="ECO:0008006" key="3">
    <source>
        <dbReference type="Google" id="ProtNLM"/>
    </source>
</evidence>
<evidence type="ECO:0000313" key="2">
    <source>
        <dbReference type="Proteomes" id="UP001211421"/>
    </source>
</evidence>
<protein>
    <recommendedName>
        <fullName evidence="3">Secreted protein</fullName>
    </recommendedName>
</protein>
<evidence type="ECO:0000313" key="1">
    <source>
        <dbReference type="EMBL" id="MDB8742845.1"/>
    </source>
</evidence>
<dbReference type="EMBL" id="JAQMLS010000009">
    <property type="protein sequence ID" value="MDB8742845.1"/>
    <property type="molecule type" value="Genomic_DNA"/>
</dbReference>
<name>A0AAW6E6L4_9FIRM</name>
<accession>A0AAW6E6L4</accession>
<dbReference type="RefSeq" id="WP_195552042.1">
    <property type="nucleotide sequence ID" value="NZ_JADMNX010000009.1"/>
</dbReference>
<comment type="caution">
    <text evidence="1">The sequence shown here is derived from an EMBL/GenBank/DDBJ whole genome shotgun (WGS) entry which is preliminary data.</text>
</comment>
<dbReference type="AlphaFoldDB" id="A0AAW6E6L4"/>
<gene>
    <name evidence="1" type="ORF">PNV70_12310</name>
</gene>
<dbReference type="Proteomes" id="UP001211421">
    <property type="component" value="Unassembled WGS sequence"/>
</dbReference>
<reference evidence="1" key="1">
    <citation type="submission" date="2023-01" db="EMBL/GenBank/DDBJ databases">
        <title>Human gut microbiome strain richness.</title>
        <authorList>
            <person name="Chen-Liaw A."/>
        </authorList>
    </citation>
    <scope>NUCLEOTIDE SEQUENCE</scope>
    <source>
        <strain evidence="1">D59st1_B8_D59t2_181005</strain>
    </source>
</reference>
<organism evidence="1 2">
    <name type="scientific">Ruminococcus bicirculans</name>
    <name type="common">ex Wegman et al. 2014</name>
    <dbReference type="NCBI Taxonomy" id="1160721"/>
    <lineage>
        <taxon>Bacteria</taxon>
        <taxon>Bacillati</taxon>
        <taxon>Bacillota</taxon>
        <taxon>Clostridia</taxon>
        <taxon>Eubacteriales</taxon>
        <taxon>Oscillospiraceae</taxon>
        <taxon>Ruminococcus</taxon>
    </lineage>
</organism>
<sequence length="71" mass="8077">MATALWVRVAVAKWSRYQAGTLSTCKSKAAVWGYGFQTLPERPPLRAGVGNVKFKKCHYFVSEARRLWCKL</sequence>